<feature type="active site" evidence="7">
    <location>
        <position position="168"/>
    </location>
</feature>
<comment type="subcellular location">
    <subcellularLocation>
        <location evidence="1 7">Cytoplasm</location>
    </subcellularLocation>
</comment>
<dbReference type="InterPro" id="IPR002104">
    <property type="entry name" value="Integrase_catalytic"/>
</dbReference>
<dbReference type="GO" id="GO:0006313">
    <property type="term" value="P:DNA transposition"/>
    <property type="evidence" value="ECO:0007669"/>
    <property type="project" value="UniProtKB-UniRule"/>
</dbReference>
<dbReference type="NCBIfam" id="NF040815">
    <property type="entry name" value="recomb_XerA_Arch"/>
    <property type="match status" value="1"/>
</dbReference>
<keyword evidence="6 7" id="KW-0131">Cell cycle</keyword>
<feature type="domain" description="Core-binding (CB)" evidence="10">
    <location>
        <begin position="1"/>
        <end position="83"/>
    </location>
</feature>
<keyword evidence="7" id="KW-0233">DNA recombination</keyword>
<dbReference type="CDD" id="cd00798">
    <property type="entry name" value="INT_XerDC_C"/>
    <property type="match status" value="1"/>
</dbReference>
<dbReference type="PANTHER" id="PTHR30349:SF77">
    <property type="entry name" value="TYROSINE RECOMBINASE XERC"/>
    <property type="match status" value="1"/>
</dbReference>
<evidence type="ECO:0000313" key="13">
    <source>
        <dbReference type="Proteomes" id="UP001196408"/>
    </source>
</evidence>
<protein>
    <recommendedName>
        <fullName evidence="7">Tyrosine recombinase XerC</fullName>
    </recommendedName>
</protein>
<organism evidence="11 13">
    <name type="scientific">Catenibacterium mitsuokai</name>
    <dbReference type="NCBI Taxonomy" id="100886"/>
    <lineage>
        <taxon>Bacteria</taxon>
        <taxon>Bacillati</taxon>
        <taxon>Bacillota</taxon>
        <taxon>Erysipelotrichia</taxon>
        <taxon>Erysipelotrichales</taxon>
        <taxon>Coprobacillaceae</taxon>
        <taxon>Catenibacterium</taxon>
    </lineage>
</organism>
<dbReference type="RefSeq" id="WP_217747366.1">
    <property type="nucleotide sequence ID" value="NZ_JAHOEB010000019.1"/>
</dbReference>
<keyword evidence="14" id="KW-1185">Reference proteome</keyword>
<dbReference type="GO" id="GO:0051301">
    <property type="term" value="P:cell division"/>
    <property type="evidence" value="ECO:0007669"/>
    <property type="project" value="UniProtKB-KW"/>
</dbReference>
<feature type="active site" evidence="7">
    <location>
        <position position="241"/>
    </location>
</feature>
<comment type="function">
    <text evidence="7">Site-specific tyrosine recombinase, which acts by catalyzing the cutting and rejoining of the recombining DNA molecules. The XerC-XerD complex is essential to convert dimers of the bacterial chromosome into monomers to permit their segregation at cell division. It also contributes to the segregational stability of plasmids.</text>
</comment>
<feature type="active site" evidence="7">
    <location>
        <position position="244"/>
    </location>
</feature>
<dbReference type="InterPro" id="IPR004107">
    <property type="entry name" value="Integrase_SAM-like_N"/>
</dbReference>
<evidence type="ECO:0000313" key="11">
    <source>
        <dbReference type="EMBL" id="MBV3382429.1"/>
    </source>
</evidence>
<dbReference type="PROSITE" id="PS51900">
    <property type="entry name" value="CB"/>
    <property type="match status" value="1"/>
</dbReference>
<gene>
    <name evidence="7" type="primary">xerC</name>
    <name evidence="11" type="ORF">KSV97_04105</name>
    <name evidence="12" type="ORF">KSW06_04295</name>
</gene>
<feature type="active site" evidence="7">
    <location>
        <position position="144"/>
    </location>
</feature>
<dbReference type="Proteomes" id="UP001197492">
    <property type="component" value="Unassembled WGS sequence"/>
</dbReference>
<accession>A0AAW4MST2</accession>
<evidence type="ECO:0000313" key="14">
    <source>
        <dbReference type="Proteomes" id="UP001197492"/>
    </source>
</evidence>
<name>A0AAW4MST2_9FIRM</name>
<evidence type="ECO:0000256" key="1">
    <source>
        <dbReference type="ARBA" id="ARBA00004496"/>
    </source>
</evidence>
<keyword evidence="3 7" id="KW-0132">Cell division</keyword>
<keyword evidence="4 7" id="KW-0159">Chromosome partition</keyword>
<dbReference type="EMBL" id="JAHOEL010000019">
    <property type="protein sequence ID" value="MBV3392489.1"/>
    <property type="molecule type" value="Genomic_DNA"/>
</dbReference>
<reference evidence="11 14" key="1">
    <citation type="submission" date="2021-06" db="EMBL/GenBank/DDBJ databases">
        <title>Collection of gut derived symbiotic bacterial strains cultured from healthy donors.</title>
        <authorList>
            <person name="Lin H."/>
            <person name="Littmann E."/>
            <person name="Pamer E.G."/>
        </authorList>
    </citation>
    <scope>NUCLEOTIDE SEQUENCE</scope>
    <source>
        <strain evidence="12 14">MSK.21.70</strain>
        <strain evidence="11">MSK.21.82</strain>
    </source>
</reference>
<evidence type="ECO:0000256" key="6">
    <source>
        <dbReference type="ARBA" id="ARBA00023306"/>
    </source>
</evidence>
<keyword evidence="2 7" id="KW-0963">Cytoplasm</keyword>
<dbReference type="HAMAP" id="MF_01808">
    <property type="entry name" value="Recomb_XerC_XerD"/>
    <property type="match status" value="1"/>
</dbReference>
<dbReference type="GO" id="GO:0003677">
    <property type="term" value="F:DNA binding"/>
    <property type="evidence" value="ECO:0007669"/>
    <property type="project" value="UniProtKB-UniRule"/>
</dbReference>
<comment type="subunit">
    <text evidence="7">Forms a cyclic heterotetrameric complex composed of two molecules of XerC and two molecules of XerD.</text>
</comment>
<feature type="active site" evidence="7">
    <location>
        <position position="267"/>
    </location>
</feature>
<dbReference type="InterPro" id="IPR044068">
    <property type="entry name" value="CB"/>
</dbReference>
<evidence type="ECO:0000256" key="4">
    <source>
        <dbReference type="ARBA" id="ARBA00022829"/>
    </source>
</evidence>
<dbReference type="Pfam" id="PF00589">
    <property type="entry name" value="Phage_integrase"/>
    <property type="match status" value="1"/>
</dbReference>
<evidence type="ECO:0000259" key="9">
    <source>
        <dbReference type="PROSITE" id="PS51898"/>
    </source>
</evidence>
<evidence type="ECO:0000313" key="12">
    <source>
        <dbReference type="EMBL" id="MBV3392489.1"/>
    </source>
</evidence>
<evidence type="ECO:0000259" key="10">
    <source>
        <dbReference type="PROSITE" id="PS51900"/>
    </source>
</evidence>
<keyword evidence="5 7" id="KW-0229">DNA integration</keyword>
<evidence type="ECO:0000256" key="3">
    <source>
        <dbReference type="ARBA" id="ARBA00022618"/>
    </source>
</evidence>
<dbReference type="PROSITE" id="PS51898">
    <property type="entry name" value="TYR_RECOMBINASE"/>
    <property type="match status" value="1"/>
</dbReference>
<evidence type="ECO:0000256" key="2">
    <source>
        <dbReference type="ARBA" id="ARBA00022490"/>
    </source>
</evidence>
<dbReference type="PANTHER" id="PTHR30349">
    <property type="entry name" value="PHAGE INTEGRASE-RELATED"/>
    <property type="match status" value="1"/>
</dbReference>
<evidence type="ECO:0000256" key="5">
    <source>
        <dbReference type="ARBA" id="ARBA00022908"/>
    </source>
</evidence>
<dbReference type="Proteomes" id="UP001196408">
    <property type="component" value="Unassembled WGS sequence"/>
</dbReference>
<comment type="similarity">
    <text evidence="7">Belongs to the 'phage' integrase family. XerC subfamily.</text>
</comment>
<evidence type="ECO:0000256" key="7">
    <source>
        <dbReference type="HAMAP-Rule" id="MF_01808"/>
    </source>
</evidence>
<dbReference type="GO" id="GO:0007059">
    <property type="term" value="P:chromosome segregation"/>
    <property type="evidence" value="ECO:0007669"/>
    <property type="project" value="UniProtKB-UniRule"/>
</dbReference>
<dbReference type="AlphaFoldDB" id="A0AAW4MST2"/>
<evidence type="ECO:0000256" key="8">
    <source>
        <dbReference type="PROSITE-ProRule" id="PRU01248"/>
    </source>
</evidence>
<comment type="caution">
    <text evidence="11">The sequence shown here is derived from an EMBL/GenBank/DDBJ whole genome shotgun (WGS) entry which is preliminary data.</text>
</comment>
<sequence>MDEKKTFLHYLKYQKNYSVLTLESYDRELTDFLLFIGKESISLQEVDYYVIQNYLIHLNEKHLSHTTINHYLSSLRSFFKYLCKQEIVSSNPFTQVHSLKTGSRNPDFLYVDEMMGYLDSIDTHTSLGVRNKALLELMYASGLRVSEVVSLRLSQVDFNRQMLRVLGKGSKEREVPFHDYAKKWLLEYIDNDRVSIMNEYHETHDYVFVNRRGKKLTNRGVENIIDRTMYLYDPLRKIHPHTIRHSFATHLLDAGMDIRVVQELLGHSSLSTTQIYTHVSQEHLREVYNRTCPRQEFKKIEKNIDDKGNK</sequence>
<dbReference type="InterPro" id="IPR023009">
    <property type="entry name" value="Tyrosine_recombinase_XerC/XerD"/>
</dbReference>
<dbReference type="GeneID" id="301323930"/>
<dbReference type="GO" id="GO:0005737">
    <property type="term" value="C:cytoplasm"/>
    <property type="evidence" value="ECO:0007669"/>
    <property type="project" value="UniProtKB-SubCell"/>
</dbReference>
<feature type="domain" description="Tyr recombinase" evidence="9">
    <location>
        <begin position="104"/>
        <end position="289"/>
    </location>
</feature>
<dbReference type="Pfam" id="PF02899">
    <property type="entry name" value="Phage_int_SAM_1"/>
    <property type="match status" value="1"/>
</dbReference>
<proteinExistence type="inferred from homology"/>
<feature type="active site" description="O-(3'-phospho-DNA)-tyrosine intermediate" evidence="7">
    <location>
        <position position="276"/>
    </location>
</feature>
<keyword evidence="7 8" id="KW-0238">DNA-binding</keyword>
<dbReference type="NCBIfam" id="NF001399">
    <property type="entry name" value="PRK00283.1"/>
    <property type="match status" value="1"/>
</dbReference>
<dbReference type="EMBL" id="JAHOEF010000018">
    <property type="protein sequence ID" value="MBV3382429.1"/>
    <property type="molecule type" value="Genomic_DNA"/>
</dbReference>
<dbReference type="InterPro" id="IPR050090">
    <property type="entry name" value="Tyrosine_recombinase_XerCD"/>
</dbReference>
<dbReference type="GO" id="GO:0009037">
    <property type="term" value="F:tyrosine-based site-specific recombinase activity"/>
    <property type="evidence" value="ECO:0007669"/>
    <property type="project" value="UniProtKB-UniRule"/>
</dbReference>